<dbReference type="EMBL" id="SGWQ01000003">
    <property type="protein sequence ID" value="RZS40710.1"/>
    <property type="molecule type" value="Genomic_DNA"/>
</dbReference>
<organism evidence="1 2">
    <name type="scientific">Herbihabitans rhizosphaerae</name>
    <dbReference type="NCBI Taxonomy" id="1872711"/>
    <lineage>
        <taxon>Bacteria</taxon>
        <taxon>Bacillati</taxon>
        <taxon>Actinomycetota</taxon>
        <taxon>Actinomycetes</taxon>
        <taxon>Pseudonocardiales</taxon>
        <taxon>Pseudonocardiaceae</taxon>
        <taxon>Herbihabitans</taxon>
    </lineage>
</organism>
<dbReference type="AlphaFoldDB" id="A0A4Q7KWP5"/>
<keyword evidence="2" id="KW-1185">Reference proteome</keyword>
<dbReference type="RefSeq" id="WP_130343729.1">
    <property type="nucleotide sequence ID" value="NZ_SGWQ01000003.1"/>
</dbReference>
<gene>
    <name evidence="1" type="ORF">EV193_10321</name>
</gene>
<dbReference type="OrthoDB" id="3398194at2"/>
<protein>
    <submittedName>
        <fullName evidence="1">Uncharacterized protein</fullName>
    </submittedName>
</protein>
<dbReference type="Proteomes" id="UP000294257">
    <property type="component" value="Unassembled WGS sequence"/>
</dbReference>
<accession>A0A4Q7KWP5</accession>
<name>A0A4Q7KWP5_9PSEU</name>
<comment type="caution">
    <text evidence="1">The sequence shown here is derived from an EMBL/GenBank/DDBJ whole genome shotgun (WGS) entry which is preliminary data.</text>
</comment>
<proteinExistence type="predicted"/>
<reference evidence="1 2" key="1">
    <citation type="submission" date="2019-02" db="EMBL/GenBank/DDBJ databases">
        <title>Genomic Encyclopedia of Type Strains, Phase IV (KMG-IV): sequencing the most valuable type-strain genomes for metagenomic binning, comparative biology and taxonomic classification.</title>
        <authorList>
            <person name="Goeker M."/>
        </authorList>
    </citation>
    <scope>NUCLEOTIDE SEQUENCE [LARGE SCALE GENOMIC DNA]</scope>
    <source>
        <strain evidence="1 2">DSM 101727</strain>
    </source>
</reference>
<sequence length="214" mass="23598">MAALTDSTEAIVARILHTVRDSARDDSTARRIALALIQEPITEFSQDEQYGALTEALGSEVSLSTIIDLSYVPSPPSEEEFRAFLERVRAHLDANRPWPTPPHRGLDSRRWPSEYANAAVVGRIGLHIVGVRNKVKYLFRTEDGGSGRNVLLLRLRSGDEIALVTGWWSDSDDLAVLSRDPSRPANEVLQALIDATDFTSEDVRPYGEVGASES</sequence>
<evidence type="ECO:0000313" key="2">
    <source>
        <dbReference type="Proteomes" id="UP000294257"/>
    </source>
</evidence>
<evidence type="ECO:0000313" key="1">
    <source>
        <dbReference type="EMBL" id="RZS40710.1"/>
    </source>
</evidence>